<dbReference type="Gene3D" id="3.40.50.620">
    <property type="entry name" value="HUPs"/>
    <property type="match status" value="2"/>
</dbReference>
<dbReference type="InterPro" id="IPR006015">
    <property type="entry name" value="Universal_stress_UspA"/>
</dbReference>
<dbReference type="PANTHER" id="PTHR46268:SF6">
    <property type="entry name" value="UNIVERSAL STRESS PROTEIN UP12"/>
    <property type="match status" value="1"/>
</dbReference>
<dbReference type="Proteomes" id="UP000293912">
    <property type="component" value="Chromosome"/>
</dbReference>
<comment type="similarity">
    <text evidence="1">Belongs to the universal stress protein A family.</text>
</comment>
<name>A0A4V1AAY9_HYDPS</name>
<evidence type="ECO:0000259" key="2">
    <source>
        <dbReference type="Pfam" id="PF00582"/>
    </source>
</evidence>
<dbReference type="InterPro" id="IPR014729">
    <property type="entry name" value="Rossmann-like_a/b/a_fold"/>
</dbReference>
<proteinExistence type="inferred from homology"/>
<dbReference type="Pfam" id="PF00582">
    <property type="entry name" value="Usp"/>
    <property type="match status" value="2"/>
</dbReference>
<protein>
    <submittedName>
        <fullName evidence="3">Universal stress protein</fullName>
    </submittedName>
</protein>
<dbReference type="RefSeq" id="WP_133155418.1">
    <property type="nucleotide sequence ID" value="NZ_CP037867.1"/>
</dbReference>
<dbReference type="AlphaFoldDB" id="A0A4V1AAY9"/>
<organism evidence="3 4">
    <name type="scientific">Hydrogenophaga pseudoflava</name>
    <name type="common">Pseudomonas carboxydoflava</name>
    <dbReference type="NCBI Taxonomy" id="47421"/>
    <lineage>
        <taxon>Bacteria</taxon>
        <taxon>Pseudomonadati</taxon>
        <taxon>Pseudomonadota</taxon>
        <taxon>Betaproteobacteria</taxon>
        <taxon>Burkholderiales</taxon>
        <taxon>Comamonadaceae</taxon>
        <taxon>Hydrogenophaga</taxon>
    </lineage>
</organism>
<dbReference type="SUPFAM" id="SSF52402">
    <property type="entry name" value="Adenine nucleotide alpha hydrolases-like"/>
    <property type="match status" value="2"/>
</dbReference>
<evidence type="ECO:0000313" key="3">
    <source>
        <dbReference type="EMBL" id="QBM26123.1"/>
    </source>
</evidence>
<dbReference type="CDD" id="cd00293">
    <property type="entry name" value="USP-like"/>
    <property type="match status" value="2"/>
</dbReference>
<feature type="domain" description="UspA" evidence="2">
    <location>
        <begin position="153"/>
        <end position="293"/>
    </location>
</feature>
<evidence type="ECO:0000256" key="1">
    <source>
        <dbReference type="ARBA" id="ARBA00008791"/>
    </source>
</evidence>
<dbReference type="KEGG" id="hpse:HPF_00440"/>
<reference evidence="3 4" key="1">
    <citation type="submission" date="2019-03" db="EMBL/GenBank/DDBJ databases">
        <authorList>
            <person name="Sebastian G."/>
            <person name="Baumann P."/>
            <person name="Ruckert C."/>
            <person name="Kalinowski J."/>
            <person name="Nebel B."/>
            <person name="Takors R."/>
            <person name="Blombach B."/>
        </authorList>
    </citation>
    <scope>NUCLEOTIDE SEQUENCE [LARGE SCALE GENOMIC DNA]</scope>
    <source>
        <strain evidence="3 4">DSM 1084</strain>
    </source>
</reference>
<dbReference type="InterPro" id="IPR006016">
    <property type="entry name" value="UspA"/>
</dbReference>
<dbReference type="PANTHER" id="PTHR46268">
    <property type="entry name" value="STRESS RESPONSE PROTEIN NHAX"/>
    <property type="match status" value="1"/>
</dbReference>
<evidence type="ECO:0000313" key="4">
    <source>
        <dbReference type="Proteomes" id="UP000293912"/>
    </source>
</evidence>
<sequence length="303" mass="32473">MTMTRHILSATDLSAFSLQAVDRAADLATANGARHTVVHALGLDALGPLRNLLGERADSVAHTAMQQQQAALAAAMAEPARHPGPAPTLRVEEGLASRVVPALVRETDADLVVVGARGQSLLRRLVVGSTASHLMRRSHCPVLVVKNPFQQPYRRVLLPMDFSPGSALALALARELAPRADLVLLHAFDVPFEGMLQYAGVSQDIIHQYRIEARERALRQLREMAAEQGLAAGDYTPLVEHGDAVALITGHQQRLGCDLVVMGKHGTHVTEELLLGSVTKRVLSEGDADVLVVVDKRGPQDAG</sequence>
<accession>A0A4V1AAY9</accession>
<feature type="domain" description="UspA" evidence="2">
    <location>
        <begin position="3"/>
        <end position="146"/>
    </location>
</feature>
<keyword evidence="4" id="KW-1185">Reference proteome</keyword>
<gene>
    <name evidence="3" type="ORF">HPF_00440</name>
</gene>
<dbReference type="EMBL" id="CP037867">
    <property type="protein sequence ID" value="QBM26123.1"/>
    <property type="molecule type" value="Genomic_DNA"/>
</dbReference>
<dbReference type="PRINTS" id="PR01438">
    <property type="entry name" value="UNVRSLSTRESS"/>
</dbReference>